<dbReference type="PANTHER" id="PTHR43021:SF2">
    <property type="entry name" value="CATION_H+ EXCHANGER DOMAIN-CONTAINING PROTEIN"/>
    <property type="match status" value="1"/>
</dbReference>
<evidence type="ECO:0000256" key="4">
    <source>
        <dbReference type="ARBA" id="ARBA00023136"/>
    </source>
</evidence>
<evidence type="ECO:0000313" key="8">
    <source>
        <dbReference type="Proteomes" id="UP000001400"/>
    </source>
</evidence>
<reference evidence="7" key="1">
    <citation type="submission" date="2010-02" db="EMBL/GenBank/DDBJ databases">
        <title>Complete sequence of Aciduliprofundum boonei T469.</title>
        <authorList>
            <consortium name="US DOE Joint Genome Institute"/>
            <person name="Lucas S."/>
            <person name="Copeland A."/>
            <person name="Lapidus A."/>
            <person name="Cheng J.-F."/>
            <person name="Bruce D."/>
            <person name="Goodwin L."/>
            <person name="Pitluck S."/>
            <person name="Saunders E."/>
            <person name="Detter J.C."/>
            <person name="Han C."/>
            <person name="Tapia R."/>
            <person name="Land M."/>
            <person name="Hauser L."/>
            <person name="Kyrpides N."/>
            <person name="Mikhailova N."/>
            <person name="Flores G."/>
            <person name="Reysenbach A.-L."/>
            <person name="Woyke T."/>
        </authorList>
    </citation>
    <scope>NUCLEOTIDE SEQUENCE</scope>
    <source>
        <strain evidence="7">T469</strain>
    </source>
</reference>
<evidence type="ECO:0000256" key="3">
    <source>
        <dbReference type="ARBA" id="ARBA00022989"/>
    </source>
</evidence>
<evidence type="ECO:0000259" key="6">
    <source>
        <dbReference type="Pfam" id="PF00999"/>
    </source>
</evidence>
<dbReference type="GO" id="GO:1902600">
    <property type="term" value="P:proton transmembrane transport"/>
    <property type="evidence" value="ECO:0007669"/>
    <property type="project" value="InterPro"/>
</dbReference>
<feature type="transmembrane region" description="Helical" evidence="5">
    <location>
        <begin position="360"/>
        <end position="380"/>
    </location>
</feature>
<proteinExistence type="predicted"/>
<accession>D3TB66</accession>
<feature type="transmembrane region" description="Helical" evidence="5">
    <location>
        <begin position="60"/>
        <end position="80"/>
    </location>
</feature>
<feature type="transmembrane region" description="Helical" evidence="5">
    <location>
        <begin position="92"/>
        <end position="112"/>
    </location>
</feature>
<dbReference type="Gene3D" id="1.20.1530.20">
    <property type="match status" value="1"/>
</dbReference>
<dbReference type="GeneID" id="8828510"/>
<dbReference type="InterPro" id="IPR038770">
    <property type="entry name" value="Na+/solute_symporter_sf"/>
</dbReference>
<dbReference type="EMBL" id="CP001941">
    <property type="protein sequence ID" value="ADD09345.1"/>
    <property type="molecule type" value="Genomic_DNA"/>
</dbReference>
<feature type="domain" description="Cation/H+ exchanger transmembrane" evidence="6">
    <location>
        <begin position="25"/>
        <end position="376"/>
    </location>
</feature>
<feature type="transmembrane region" description="Helical" evidence="5">
    <location>
        <begin position="152"/>
        <end position="174"/>
    </location>
</feature>
<dbReference type="RefSeq" id="WP_012997481.1">
    <property type="nucleotide sequence ID" value="NC_013926.1"/>
</dbReference>
<dbReference type="InterPro" id="IPR006153">
    <property type="entry name" value="Cation/H_exchanger_TM"/>
</dbReference>
<organism evidence="7 8">
    <name type="scientific">Aciduliprofundum boonei (strain DSM 19572 / T469)</name>
    <dbReference type="NCBI Taxonomy" id="439481"/>
    <lineage>
        <taxon>Archaea</taxon>
        <taxon>Methanobacteriati</taxon>
        <taxon>Thermoplasmatota</taxon>
        <taxon>DHVE2 group</taxon>
        <taxon>Candidatus Aciduliprofundum</taxon>
    </lineage>
</organism>
<gene>
    <name evidence="7" type="ordered locus">Aboo_1539</name>
</gene>
<evidence type="ECO:0000313" key="7">
    <source>
        <dbReference type="EMBL" id="ADD09345.1"/>
    </source>
</evidence>
<sequence>MWLSSVTNGPGAIYLIVGLLMILGLFFGYLFRRVHLTDVLAYLFAGLLLTILGFKASTTFFNIVTGATLSFVGYIVGLSFSRKFLKRMGRKVMIILVVEVIVTSLSVMLFVYAFTRDLALAVLLGSLAPATAPAGTIAVFRSLSSHGILTDVATAVVGLDDAAGIIMYVVGIIWTKGLLGYHVTIGTAVIHALWEIFGAFMLGGILGFLFGYVGKKKSFTPEQNLILGTAVALLGWGLASVIGVSNILTAMAIGMTVVNMNEQLGISSYKAIDAIMTPIYILFFGAIGMEINFTLLAATWAVAIVYCIGRTVGKVIGCSFGSWIARAEDKLKKYLGIALLNQAGVAVGLAAHAAQELGGTYLGAIVITQIAVTTAIFQIASPLGTQFAVKKAGEAMNI</sequence>
<feature type="transmembrane region" description="Helical" evidence="5">
    <location>
        <begin position="225"/>
        <end position="258"/>
    </location>
</feature>
<name>D3TB66_ACIB4</name>
<keyword evidence="4 5" id="KW-0472">Membrane</keyword>
<keyword evidence="2 5" id="KW-0812">Transmembrane</keyword>
<dbReference type="KEGG" id="abi:Aboo_1539"/>
<feature type="transmembrane region" description="Helical" evidence="5">
    <location>
        <begin position="334"/>
        <end position="354"/>
    </location>
</feature>
<feature type="transmembrane region" description="Helical" evidence="5">
    <location>
        <begin position="118"/>
        <end position="140"/>
    </location>
</feature>
<evidence type="ECO:0000256" key="1">
    <source>
        <dbReference type="ARBA" id="ARBA00004141"/>
    </source>
</evidence>
<protein>
    <submittedName>
        <fullName evidence="7">Sodium/hydrogen exchanger</fullName>
    </submittedName>
</protein>
<dbReference type="Pfam" id="PF00999">
    <property type="entry name" value="Na_H_Exchanger"/>
    <property type="match status" value="1"/>
</dbReference>
<dbReference type="HOGENOM" id="CLU_031031_2_1_2"/>
<keyword evidence="8" id="KW-1185">Reference proteome</keyword>
<feature type="transmembrane region" description="Helical" evidence="5">
    <location>
        <begin position="278"/>
        <end position="306"/>
    </location>
</feature>
<dbReference type="Proteomes" id="UP000001400">
    <property type="component" value="Chromosome"/>
</dbReference>
<dbReference type="GO" id="GO:0015297">
    <property type="term" value="F:antiporter activity"/>
    <property type="evidence" value="ECO:0007669"/>
    <property type="project" value="InterPro"/>
</dbReference>
<feature type="transmembrane region" description="Helical" evidence="5">
    <location>
        <begin position="36"/>
        <end position="54"/>
    </location>
</feature>
<dbReference type="GO" id="GO:0016020">
    <property type="term" value="C:membrane"/>
    <property type="evidence" value="ECO:0007669"/>
    <property type="project" value="UniProtKB-SubCell"/>
</dbReference>
<feature type="transmembrane region" description="Helical" evidence="5">
    <location>
        <begin position="12"/>
        <end position="31"/>
    </location>
</feature>
<feature type="transmembrane region" description="Helical" evidence="5">
    <location>
        <begin position="194"/>
        <end position="213"/>
    </location>
</feature>
<dbReference type="PANTHER" id="PTHR43021">
    <property type="entry name" value="NA(+)/H(+) ANTIPORTER-RELATED"/>
    <property type="match status" value="1"/>
</dbReference>
<evidence type="ECO:0000256" key="2">
    <source>
        <dbReference type="ARBA" id="ARBA00022692"/>
    </source>
</evidence>
<comment type="subcellular location">
    <subcellularLocation>
        <location evidence="1">Membrane</location>
        <topology evidence="1">Multi-pass membrane protein</topology>
    </subcellularLocation>
</comment>
<dbReference type="AlphaFoldDB" id="D3TB66"/>
<evidence type="ECO:0000256" key="5">
    <source>
        <dbReference type="SAM" id="Phobius"/>
    </source>
</evidence>
<keyword evidence="3 5" id="KW-1133">Transmembrane helix</keyword>